<dbReference type="InterPro" id="IPR034603">
    <property type="entry name" value="Dipeptide_epimerase"/>
</dbReference>
<keyword evidence="3 6" id="KW-0460">Magnesium</keyword>
<feature type="active site" description="Proton acceptor; specific for (S)-substrate epimerization" evidence="5">
    <location>
        <position position="245"/>
    </location>
</feature>
<dbReference type="SFLD" id="SFLDF00010">
    <property type="entry name" value="dipeptide_epimerase"/>
    <property type="match status" value="1"/>
</dbReference>
<gene>
    <name evidence="9" type="ORF">CEV33_0039</name>
</gene>
<dbReference type="PANTHER" id="PTHR48080:SF3">
    <property type="entry name" value="ENOLASE SUPERFAMILY MEMBER DDB_G0284701"/>
    <property type="match status" value="1"/>
</dbReference>
<organism evidence="9 10">
    <name type="scientific">Brucella grignonensis</name>
    <dbReference type="NCBI Taxonomy" id="94627"/>
    <lineage>
        <taxon>Bacteria</taxon>
        <taxon>Pseudomonadati</taxon>
        <taxon>Pseudomonadota</taxon>
        <taxon>Alphaproteobacteria</taxon>
        <taxon>Hyphomicrobiales</taxon>
        <taxon>Brucellaceae</taxon>
        <taxon>Brucella/Ochrobactrum group</taxon>
        <taxon>Brucella</taxon>
    </lineage>
</organism>
<dbReference type="InterPro" id="IPR029017">
    <property type="entry name" value="Enolase-like_N"/>
</dbReference>
<evidence type="ECO:0000256" key="6">
    <source>
        <dbReference type="PIRSR" id="PIRSR634603-3"/>
    </source>
</evidence>
<dbReference type="SFLD" id="SFLDS00001">
    <property type="entry name" value="Enolase"/>
    <property type="match status" value="1"/>
</dbReference>
<feature type="binding site" evidence="6">
    <location>
        <position position="174"/>
    </location>
    <ligand>
        <name>Mg(2+)</name>
        <dbReference type="ChEBI" id="CHEBI:18420"/>
    </ligand>
</feature>
<dbReference type="EMBL" id="NNRL01000153">
    <property type="protein sequence ID" value="OYR15990.1"/>
    <property type="molecule type" value="Genomic_DNA"/>
</dbReference>
<dbReference type="InterPro" id="IPR029065">
    <property type="entry name" value="Enolase_C-like"/>
</dbReference>
<dbReference type="SFLD" id="SFLDG00180">
    <property type="entry name" value="muconate_cycloisomerase"/>
    <property type="match status" value="1"/>
</dbReference>
<dbReference type="InterPro" id="IPR013342">
    <property type="entry name" value="Mandelate_racemase_C"/>
</dbReference>
<keyword evidence="2 6" id="KW-0479">Metal-binding</keyword>
<dbReference type="Gene3D" id="3.20.20.120">
    <property type="entry name" value="Enolase-like C-terminal domain"/>
    <property type="match status" value="1"/>
</dbReference>
<dbReference type="CDD" id="cd03319">
    <property type="entry name" value="L-Ala-DL-Glu_epimerase"/>
    <property type="match status" value="1"/>
</dbReference>
<dbReference type="GO" id="GO:0046872">
    <property type="term" value="F:metal ion binding"/>
    <property type="evidence" value="ECO:0007669"/>
    <property type="project" value="UniProtKB-KW"/>
</dbReference>
<comment type="cofactor">
    <cofactor evidence="6 7">
        <name>Mg(2+)</name>
        <dbReference type="ChEBI" id="CHEBI:18420"/>
    </cofactor>
    <text evidence="6 7">Binds 1 Mg(2+) ion per subunit.</text>
</comment>
<keyword evidence="4 7" id="KW-0413">Isomerase</keyword>
<evidence type="ECO:0000313" key="9">
    <source>
        <dbReference type="EMBL" id="OYR15990.1"/>
    </source>
</evidence>
<protein>
    <recommendedName>
        <fullName evidence="7">Dipeptide epimerase</fullName>
        <ecNumber evidence="7">5.1.1.-</ecNumber>
    </recommendedName>
</protein>
<evidence type="ECO:0000256" key="5">
    <source>
        <dbReference type="PIRSR" id="PIRSR634603-1"/>
    </source>
</evidence>
<evidence type="ECO:0000256" key="3">
    <source>
        <dbReference type="ARBA" id="ARBA00022842"/>
    </source>
</evidence>
<dbReference type="Gene3D" id="3.30.390.10">
    <property type="entry name" value="Enolase-like, N-terminal domain"/>
    <property type="match status" value="1"/>
</dbReference>
<reference evidence="9 10" key="1">
    <citation type="submission" date="2017-07" db="EMBL/GenBank/DDBJ databases">
        <title>Phylogenetic study on the rhizospheric bacterium Ochrobactrum sp. A44.</title>
        <authorList>
            <person name="Krzyzanowska D.M."/>
            <person name="Ossowicki A."/>
            <person name="Rajewska M."/>
            <person name="Maciag T."/>
            <person name="Kaczynski Z."/>
            <person name="Czerwicka M."/>
            <person name="Jafra S."/>
        </authorList>
    </citation>
    <scope>NUCLEOTIDE SEQUENCE [LARGE SCALE GENOMIC DNA]</scope>
    <source>
        <strain evidence="9 10">OgA9a</strain>
    </source>
</reference>
<dbReference type="SUPFAM" id="SSF54826">
    <property type="entry name" value="Enolase N-terminal domain-like"/>
    <property type="match status" value="1"/>
</dbReference>
<feature type="binding site" evidence="6">
    <location>
        <position position="223"/>
    </location>
    <ligand>
        <name>Mg(2+)</name>
        <dbReference type="ChEBI" id="CHEBI:18420"/>
    </ligand>
</feature>
<dbReference type="Proteomes" id="UP000216478">
    <property type="component" value="Unassembled WGS sequence"/>
</dbReference>
<feature type="domain" description="Mandelate racemase/muconate lactonizing enzyme C-terminal" evidence="8">
    <location>
        <begin position="130"/>
        <end position="221"/>
    </location>
</feature>
<dbReference type="Pfam" id="PF02746">
    <property type="entry name" value="MR_MLE_N"/>
    <property type="match status" value="1"/>
</dbReference>
<evidence type="ECO:0000256" key="1">
    <source>
        <dbReference type="ARBA" id="ARBA00008031"/>
    </source>
</evidence>
<sequence>MHNSLKIIHERYPIAGKFTISRGSKTEALVVVCEIGRDGRLGRGECVPYARYGESIESVSAQIESVRDAIESGATRQDIQTIMPAGAARNAVDCALWDLEAKQSGKSVADMLETPTRALETAITVSLGTPEEMSVSTAKVAHYPLIKVKMGGDNDIERIHAVANAAPNSRIIIDANEGWTDANIEENMAAAAKAGVVLIEQPLPAGKDDILSRITRPVIICADESVHTSEGLEDLAKRYDAVNIKLDKAGGLTEGLIMREKAISLGLQVMVGCMVGTSLGMAPAVLLAQKANVVDLDGPLLLAQDRVPGLHYDGALVYPPEATVWG</sequence>
<dbReference type="InterPro" id="IPR013341">
    <property type="entry name" value="Mandelate_racemase_N_dom"/>
</dbReference>
<dbReference type="OrthoDB" id="9782675at2"/>
<evidence type="ECO:0000313" key="10">
    <source>
        <dbReference type="Proteomes" id="UP000216478"/>
    </source>
</evidence>
<name>A0A256FMK9_9HYPH</name>
<keyword evidence="10" id="KW-1185">Reference proteome</keyword>
<dbReference type="InterPro" id="IPR036849">
    <property type="entry name" value="Enolase-like_C_sf"/>
</dbReference>
<feature type="binding site" evidence="6">
    <location>
        <position position="200"/>
    </location>
    <ligand>
        <name>Mg(2+)</name>
        <dbReference type="ChEBI" id="CHEBI:18420"/>
    </ligand>
</feature>
<evidence type="ECO:0000256" key="4">
    <source>
        <dbReference type="ARBA" id="ARBA00023235"/>
    </source>
</evidence>
<dbReference type="RefSeq" id="WP_094539583.1">
    <property type="nucleotide sequence ID" value="NZ_JBHEER010000011.1"/>
</dbReference>
<dbReference type="EC" id="5.1.1.-" evidence="7"/>
<comment type="similarity">
    <text evidence="1 7">Belongs to the mandelate racemase/muconate lactonizing enzyme family.</text>
</comment>
<evidence type="ECO:0000256" key="7">
    <source>
        <dbReference type="RuleBase" id="RU366006"/>
    </source>
</evidence>
<comment type="caution">
    <text evidence="9">The sequence shown here is derived from an EMBL/GenBank/DDBJ whole genome shotgun (WGS) entry which is preliminary data.</text>
</comment>
<dbReference type="AlphaFoldDB" id="A0A256FMK9"/>
<evidence type="ECO:0000256" key="2">
    <source>
        <dbReference type="ARBA" id="ARBA00022723"/>
    </source>
</evidence>
<dbReference type="GO" id="GO:0016855">
    <property type="term" value="F:racemase and epimerase activity, acting on amino acids and derivatives"/>
    <property type="evidence" value="ECO:0007669"/>
    <property type="project" value="UniProtKB-UniRule"/>
</dbReference>
<dbReference type="Pfam" id="PF13378">
    <property type="entry name" value="MR_MLE_C"/>
    <property type="match status" value="1"/>
</dbReference>
<dbReference type="InterPro" id="IPR034593">
    <property type="entry name" value="DgoD-like"/>
</dbReference>
<dbReference type="PANTHER" id="PTHR48080">
    <property type="entry name" value="D-GALACTONATE DEHYDRATASE-RELATED"/>
    <property type="match status" value="1"/>
</dbReference>
<dbReference type="NCBIfam" id="NF042940">
    <property type="entry name" value="racemase_DgcA"/>
    <property type="match status" value="1"/>
</dbReference>
<proteinExistence type="inferred from homology"/>
<accession>A0A256FMK9</accession>
<dbReference type="SMART" id="SM00922">
    <property type="entry name" value="MR_MLE"/>
    <property type="match status" value="1"/>
</dbReference>
<evidence type="ECO:0000259" key="8">
    <source>
        <dbReference type="SMART" id="SM00922"/>
    </source>
</evidence>
<feature type="active site" description="Proton acceptor; specific for (R)-substrate epimerization" evidence="5">
    <location>
        <position position="149"/>
    </location>
</feature>
<dbReference type="SUPFAM" id="SSF51604">
    <property type="entry name" value="Enolase C-terminal domain-like"/>
    <property type="match status" value="1"/>
</dbReference>